<feature type="region of interest" description="Disordered" evidence="2">
    <location>
        <begin position="210"/>
        <end position="240"/>
    </location>
</feature>
<feature type="compositionally biased region" description="Polar residues" evidence="2">
    <location>
        <begin position="423"/>
        <end position="434"/>
    </location>
</feature>
<dbReference type="Proteomes" id="UP000735302">
    <property type="component" value="Unassembled WGS sequence"/>
</dbReference>
<dbReference type="Gene3D" id="1.10.287.110">
    <property type="entry name" value="DnaJ domain"/>
    <property type="match status" value="1"/>
</dbReference>
<evidence type="ECO:0000313" key="5">
    <source>
        <dbReference type="Proteomes" id="UP000735302"/>
    </source>
</evidence>
<feature type="compositionally biased region" description="Low complexity" evidence="2">
    <location>
        <begin position="86"/>
        <end position="126"/>
    </location>
</feature>
<evidence type="ECO:0000256" key="2">
    <source>
        <dbReference type="SAM" id="MobiDB-lite"/>
    </source>
</evidence>
<feature type="region of interest" description="Disordered" evidence="2">
    <location>
        <begin position="281"/>
        <end position="350"/>
    </location>
</feature>
<protein>
    <submittedName>
        <fullName evidence="4">Chaperone protein Dnaj</fullName>
    </submittedName>
</protein>
<keyword evidence="5" id="KW-1185">Reference proteome</keyword>
<dbReference type="PROSITE" id="PS50076">
    <property type="entry name" value="DNAJ_2"/>
    <property type="match status" value="1"/>
</dbReference>
<dbReference type="InterPro" id="IPR051938">
    <property type="entry name" value="Apopto_cytoskel_mod"/>
</dbReference>
<dbReference type="EMBL" id="BLXT01008249">
    <property type="protein sequence ID" value="GFO47032.1"/>
    <property type="molecule type" value="Genomic_DNA"/>
</dbReference>
<gene>
    <name evidence="4" type="ORF">PoB_007353700</name>
</gene>
<dbReference type="SMART" id="SM00271">
    <property type="entry name" value="DnaJ"/>
    <property type="match status" value="1"/>
</dbReference>
<feature type="compositionally biased region" description="Polar residues" evidence="2">
    <location>
        <begin position="310"/>
        <end position="328"/>
    </location>
</feature>
<feature type="compositionally biased region" description="Acidic residues" evidence="2">
    <location>
        <begin position="284"/>
        <end position="305"/>
    </location>
</feature>
<feature type="region of interest" description="Disordered" evidence="2">
    <location>
        <begin position="388"/>
        <end position="440"/>
    </location>
</feature>
<dbReference type="InterPro" id="IPR001623">
    <property type="entry name" value="DnaJ_domain"/>
</dbReference>
<dbReference type="PRINTS" id="PR00625">
    <property type="entry name" value="JDOMAIN"/>
</dbReference>
<keyword evidence="1" id="KW-0143">Chaperone</keyword>
<dbReference type="Pfam" id="PF00226">
    <property type="entry name" value="DnaJ"/>
    <property type="match status" value="1"/>
</dbReference>
<evidence type="ECO:0000313" key="4">
    <source>
        <dbReference type="EMBL" id="GFO47032.1"/>
    </source>
</evidence>
<comment type="caution">
    <text evidence="4">The sequence shown here is derived from an EMBL/GenBank/DDBJ whole genome shotgun (WGS) entry which is preliminary data.</text>
</comment>
<feature type="compositionally biased region" description="Basic and acidic residues" evidence="2">
    <location>
        <begin position="401"/>
        <end position="414"/>
    </location>
</feature>
<dbReference type="CDD" id="cd06257">
    <property type="entry name" value="DnaJ"/>
    <property type="match status" value="1"/>
</dbReference>
<feature type="compositionally biased region" description="Polar residues" evidence="2">
    <location>
        <begin position="154"/>
        <end position="169"/>
    </location>
</feature>
<proteinExistence type="predicted"/>
<dbReference type="PANTHER" id="PTHR44145">
    <property type="entry name" value="DNAJ HOMOLOG SUBFAMILY A MEMBER 3, MITOCHONDRIAL"/>
    <property type="match status" value="1"/>
</dbReference>
<dbReference type="PANTHER" id="PTHR44145:SF3">
    <property type="entry name" value="DNAJ HOMOLOG SUBFAMILY A MEMBER 3, MITOCHONDRIAL"/>
    <property type="match status" value="1"/>
</dbReference>
<evidence type="ECO:0000259" key="3">
    <source>
        <dbReference type="PROSITE" id="PS50076"/>
    </source>
</evidence>
<feature type="domain" description="J" evidence="3">
    <location>
        <begin position="5"/>
        <end position="69"/>
    </location>
</feature>
<feature type="compositionally biased region" description="Polar residues" evidence="2">
    <location>
        <begin position="514"/>
        <end position="571"/>
    </location>
</feature>
<feature type="compositionally biased region" description="Basic and acidic residues" evidence="2">
    <location>
        <begin position="59"/>
        <end position="71"/>
    </location>
</feature>
<feature type="region of interest" description="Disordered" evidence="2">
    <location>
        <begin position="458"/>
        <end position="571"/>
    </location>
</feature>
<sequence>MPTKNHFAVLGIDIGAGEDAIKKAYRTLAKKWHPDKNKDEGAKEKFQEIAASYEYLSSQDRREMLERELRKATVPPPTRPNPFSTQQQQHQNNYNNFSTYNNVGKSSQKGPSSTKSSSSSTTSSKPRMGSAKSKPKSHWSESFTRSYRSHHQKANNSTGGKSSQTNSTREPPFDFRSFASTPSDENDMFEELFGDFYNAMGFSGLSGRVSPGVHHSNKPKATRPRNVAPETGNAEGLDEEYIFTPRRGNEDTAEKLPCPWCGQLFTRGKLSQHEEKCGKFGLSAEEDEDDDEEDDGDGFDSDDLDGFSFYSNSSSIRRQTYSRRPSWQQKHEETRNKIRRDKMRYRDRVASQGTRNSGYITCPYCLRDFSTEASVKHMPWCKEHTARFGQPLNPKPKMASKRTEPGRREDESKPRPTGAYKTSGYSYSGATTATKRGEAGSQEFPGQFFRQGRFVQKEDIPPRTGNDQPFPTHGPKIPDMFGVNRTQAGEPRRPSRSPNITISVGRGPKIFVGLSTSSQSNKTRNPNSPSAPFTAQASRRQNGAFNVKFNLNANVGQKSPRSYANGSYNRR</sequence>
<name>A0AAV4DSM1_9GAST</name>
<evidence type="ECO:0000256" key="1">
    <source>
        <dbReference type="ARBA" id="ARBA00023186"/>
    </source>
</evidence>
<dbReference type="SUPFAM" id="SSF46565">
    <property type="entry name" value="Chaperone J-domain"/>
    <property type="match status" value="1"/>
</dbReference>
<dbReference type="InterPro" id="IPR036869">
    <property type="entry name" value="J_dom_sf"/>
</dbReference>
<dbReference type="AlphaFoldDB" id="A0AAV4DSM1"/>
<feature type="region of interest" description="Disordered" evidence="2">
    <location>
        <begin position="59"/>
        <end position="182"/>
    </location>
</feature>
<accession>A0AAV4DSM1</accession>
<organism evidence="4 5">
    <name type="scientific">Plakobranchus ocellatus</name>
    <dbReference type="NCBI Taxonomy" id="259542"/>
    <lineage>
        <taxon>Eukaryota</taxon>
        <taxon>Metazoa</taxon>
        <taxon>Spiralia</taxon>
        <taxon>Lophotrochozoa</taxon>
        <taxon>Mollusca</taxon>
        <taxon>Gastropoda</taxon>
        <taxon>Heterobranchia</taxon>
        <taxon>Euthyneura</taxon>
        <taxon>Panpulmonata</taxon>
        <taxon>Sacoglossa</taxon>
        <taxon>Placobranchoidea</taxon>
        <taxon>Plakobranchidae</taxon>
        <taxon>Plakobranchus</taxon>
    </lineage>
</organism>
<reference evidence="4 5" key="1">
    <citation type="journal article" date="2021" name="Elife">
        <title>Chloroplast acquisition without the gene transfer in kleptoplastic sea slugs, Plakobranchus ocellatus.</title>
        <authorList>
            <person name="Maeda T."/>
            <person name="Takahashi S."/>
            <person name="Yoshida T."/>
            <person name="Shimamura S."/>
            <person name="Takaki Y."/>
            <person name="Nagai Y."/>
            <person name="Toyoda A."/>
            <person name="Suzuki Y."/>
            <person name="Arimoto A."/>
            <person name="Ishii H."/>
            <person name="Satoh N."/>
            <person name="Nishiyama T."/>
            <person name="Hasebe M."/>
            <person name="Maruyama T."/>
            <person name="Minagawa J."/>
            <person name="Obokata J."/>
            <person name="Shigenobu S."/>
        </authorList>
    </citation>
    <scope>NUCLEOTIDE SEQUENCE [LARGE SCALE GENOMIC DNA]</scope>
</reference>